<reference evidence="2" key="1">
    <citation type="submission" date="2023-06" db="EMBL/GenBank/DDBJ databases">
        <title>Genomic analysis of the entomopathogenic nematode Steinernema hermaphroditum.</title>
        <authorList>
            <person name="Schwarz E.M."/>
            <person name="Heppert J.K."/>
            <person name="Baniya A."/>
            <person name="Schwartz H.T."/>
            <person name="Tan C.-H."/>
            <person name="Antoshechkin I."/>
            <person name="Sternberg P.W."/>
            <person name="Goodrich-Blair H."/>
            <person name="Dillman A.R."/>
        </authorList>
    </citation>
    <scope>NUCLEOTIDE SEQUENCE</scope>
    <source>
        <strain evidence="2">PS9179</strain>
        <tissue evidence="2">Whole animal</tissue>
    </source>
</reference>
<dbReference type="AlphaFoldDB" id="A0AA39HLI4"/>
<evidence type="ECO:0000313" key="2">
    <source>
        <dbReference type="EMBL" id="KAK0408115.1"/>
    </source>
</evidence>
<comment type="caution">
    <text evidence="2">The sequence shown here is derived from an EMBL/GenBank/DDBJ whole genome shotgun (WGS) entry which is preliminary data.</text>
</comment>
<feature type="domain" description="C2H2-type" evidence="1">
    <location>
        <begin position="408"/>
        <end position="431"/>
    </location>
</feature>
<evidence type="ECO:0000259" key="1">
    <source>
        <dbReference type="SMART" id="SM00355"/>
    </source>
</evidence>
<dbReference type="InterPro" id="IPR013087">
    <property type="entry name" value="Znf_C2H2_type"/>
</dbReference>
<evidence type="ECO:0000313" key="3">
    <source>
        <dbReference type="Proteomes" id="UP001175271"/>
    </source>
</evidence>
<proteinExistence type="predicted"/>
<sequence length="543" mass="62455">MNIDELFPKPKRKGVIPRVQYELHKFVCPLCKFEGQDSGKRSARDSWYARHLCHHDGIHHLPKIFPEYFEKCDSSVAGHDRSELPMLFTNATLPLTIYKKFNIAGSKNWDSVFHRSDKDLGQTITKNKSYLKIFRYNQKPLLIGPVGREFAYGQQLSWKCSFCNKSVVDQSSVLRHHLAALAHLSKCKDASKDQHLQELVCKEVATINKTFKTNFNISPTLPTKAQIFDDFELQGEENIVLRDECDIVTYQMRCAVFNKAETRKEVISCRICFCICMGYVKFMLHVVKEHQLLVPPQNFSVISHLQAIRPASLHLDPFLVIENKDEVHRHMSTYTMCDVCSERIPTVGVLTPPQSAFWAHMLLNHLPFSPQFMRALHEESEVTAAFYPFLRLDHYDYFFGENADKPFIACAKCDSRHATYEELVKHSRANHYDDIFRCPMVAERLVPEVMVSSSKALYGFIRANCDEEASLSAEEEDFYVCIVCSEVIYAGGDTFGRCAAHIAKCLASISEEKLQHCRKICGISKSSFKRRLRPRKLEKQVLE</sequence>
<dbReference type="SMART" id="SM00355">
    <property type="entry name" value="ZnF_C2H2"/>
    <property type="match status" value="4"/>
</dbReference>
<gene>
    <name evidence="2" type="ORF">QR680_003781</name>
</gene>
<accession>A0AA39HLI4</accession>
<dbReference type="Proteomes" id="UP001175271">
    <property type="component" value="Unassembled WGS sequence"/>
</dbReference>
<feature type="domain" description="C2H2-type" evidence="1">
    <location>
        <begin position="158"/>
        <end position="183"/>
    </location>
</feature>
<dbReference type="EMBL" id="JAUCMV010000003">
    <property type="protein sequence ID" value="KAK0408115.1"/>
    <property type="molecule type" value="Genomic_DNA"/>
</dbReference>
<name>A0AA39HLI4_9BILA</name>
<organism evidence="2 3">
    <name type="scientific">Steinernema hermaphroditum</name>
    <dbReference type="NCBI Taxonomy" id="289476"/>
    <lineage>
        <taxon>Eukaryota</taxon>
        <taxon>Metazoa</taxon>
        <taxon>Ecdysozoa</taxon>
        <taxon>Nematoda</taxon>
        <taxon>Chromadorea</taxon>
        <taxon>Rhabditida</taxon>
        <taxon>Tylenchina</taxon>
        <taxon>Panagrolaimomorpha</taxon>
        <taxon>Strongyloidoidea</taxon>
        <taxon>Steinernematidae</taxon>
        <taxon>Steinernema</taxon>
    </lineage>
</organism>
<feature type="domain" description="C2H2-type" evidence="1">
    <location>
        <begin position="267"/>
        <end position="290"/>
    </location>
</feature>
<protein>
    <recommendedName>
        <fullName evidence="1">C2H2-type domain-containing protein</fullName>
    </recommendedName>
</protein>
<keyword evidence="3" id="KW-1185">Reference proteome</keyword>
<feature type="domain" description="C2H2-type" evidence="1">
    <location>
        <begin position="26"/>
        <end position="55"/>
    </location>
</feature>